<sequence length="268" mass="26976">MPVSETFFPGRFAGKRALVTGGAGGMGHAVSRRLAREGADVVIVDIDAEAGSRLAGELSAAGGRTSFAAADVSDAAAVASAIDGAGPLDVLITVAGGSAPGLVADLEPAEWERLFRLNVVSTVAAVRAALPGMRRRGGGAIVTMASISGTAGDPGWGAYNPAKAAIINLTQTLAWEEGRHGIRANAVAPGPIASPRMIATIDDAEQRAYRRHSALGRLGAPEEAAAAILFLASDDAAFVTGATLVVDGGLTARTGQPLAFDATLEPLS</sequence>
<dbReference type="FunFam" id="3.40.50.720:FF:000084">
    <property type="entry name" value="Short-chain dehydrogenase reductase"/>
    <property type="match status" value="1"/>
</dbReference>
<keyword evidence="2 5" id="KW-0560">Oxidoreductase</keyword>
<evidence type="ECO:0000256" key="1">
    <source>
        <dbReference type="ARBA" id="ARBA00006484"/>
    </source>
</evidence>
<dbReference type="InterPro" id="IPR002347">
    <property type="entry name" value="SDR_fam"/>
</dbReference>
<dbReference type="CDD" id="cd05233">
    <property type="entry name" value="SDR_c"/>
    <property type="match status" value="1"/>
</dbReference>
<evidence type="ECO:0000256" key="3">
    <source>
        <dbReference type="ARBA" id="ARBA00023027"/>
    </source>
</evidence>
<keyword evidence="3" id="KW-0520">NAD</keyword>
<gene>
    <name evidence="5" type="ORF">KL86PLE_40201</name>
</gene>
<accession>A0A212LFP5</accession>
<evidence type="ECO:0000256" key="2">
    <source>
        <dbReference type="ARBA" id="ARBA00023002"/>
    </source>
</evidence>
<dbReference type="PANTHER" id="PTHR24321:SF8">
    <property type="entry name" value="ESTRADIOL 17-BETA-DEHYDROGENASE 8-RELATED"/>
    <property type="match status" value="1"/>
</dbReference>
<dbReference type="EC" id="1.-.-.-" evidence="5"/>
<dbReference type="InterPro" id="IPR057326">
    <property type="entry name" value="KR_dom"/>
</dbReference>
<dbReference type="PRINTS" id="PR00081">
    <property type="entry name" value="GDHRDH"/>
</dbReference>
<protein>
    <submittedName>
        <fullName evidence="5">Putative enzyme</fullName>
        <ecNumber evidence="5">1.-.-.-</ecNumber>
    </submittedName>
</protein>
<comment type="similarity">
    <text evidence="1">Belongs to the short-chain dehydrogenases/reductases (SDR) family.</text>
</comment>
<dbReference type="PANTHER" id="PTHR24321">
    <property type="entry name" value="DEHYDROGENASES, SHORT CHAIN"/>
    <property type="match status" value="1"/>
</dbReference>
<name>A0A212LFP5_9HYPH</name>
<dbReference type="EMBL" id="FMJD01000008">
    <property type="protein sequence ID" value="SCM76396.1"/>
    <property type="molecule type" value="Genomic_DNA"/>
</dbReference>
<proteinExistence type="inferred from homology"/>
<dbReference type="SUPFAM" id="SSF51735">
    <property type="entry name" value="NAD(P)-binding Rossmann-fold domains"/>
    <property type="match status" value="1"/>
</dbReference>
<dbReference type="Pfam" id="PF13561">
    <property type="entry name" value="adh_short_C2"/>
    <property type="match status" value="1"/>
</dbReference>
<feature type="domain" description="Ketoreductase" evidence="4">
    <location>
        <begin position="15"/>
        <end position="195"/>
    </location>
</feature>
<organism evidence="5">
    <name type="scientific">uncultured Pleomorphomonas sp</name>
    <dbReference type="NCBI Taxonomy" id="442121"/>
    <lineage>
        <taxon>Bacteria</taxon>
        <taxon>Pseudomonadati</taxon>
        <taxon>Pseudomonadota</taxon>
        <taxon>Alphaproteobacteria</taxon>
        <taxon>Hyphomicrobiales</taxon>
        <taxon>Pleomorphomonadaceae</taxon>
        <taxon>Pleomorphomonas</taxon>
        <taxon>environmental samples</taxon>
    </lineage>
</organism>
<evidence type="ECO:0000313" key="5">
    <source>
        <dbReference type="EMBL" id="SCM76396.1"/>
    </source>
</evidence>
<reference evidence="5" key="1">
    <citation type="submission" date="2016-08" db="EMBL/GenBank/DDBJ databases">
        <authorList>
            <person name="Seilhamer J.J."/>
        </authorList>
    </citation>
    <scope>NUCLEOTIDE SEQUENCE</scope>
    <source>
        <strain evidence="5">86</strain>
    </source>
</reference>
<dbReference type="Gene3D" id="3.40.50.720">
    <property type="entry name" value="NAD(P)-binding Rossmann-like Domain"/>
    <property type="match status" value="1"/>
</dbReference>
<dbReference type="GO" id="GO:0016491">
    <property type="term" value="F:oxidoreductase activity"/>
    <property type="evidence" value="ECO:0007669"/>
    <property type="project" value="UniProtKB-KW"/>
</dbReference>
<dbReference type="PRINTS" id="PR00080">
    <property type="entry name" value="SDRFAMILY"/>
</dbReference>
<dbReference type="InterPro" id="IPR036291">
    <property type="entry name" value="NAD(P)-bd_dom_sf"/>
</dbReference>
<evidence type="ECO:0000259" key="4">
    <source>
        <dbReference type="SMART" id="SM00822"/>
    </source>
</evidence>
<dbReference type="SMART" id="SM00822">
    <property type="entry name" value="PKS_KR"/>
    <property type="match status" value="1"/>
</dbReference>
<dbReference type="RefSeq" id="WP_288196586.1">
    <property type="nucleotide sequence ID" value="NZ_LT608334.1"/>
</dbReference>
<dbReference type="AlphaFoldDB" id="A0A212LFP5"/>